<dbReference type="OrthoDB" id="9804312at2"/>
<dbReference type="CDD" id="cd02440">
    <property type="entry name" value="AdoMet_MTases"/>
    <property type="match status" value="1"/>
</dbReference>
<evidence type="ECO:0000259" key="1">
    <source>
        <dbReference type="Pfam" id="PF13649"/>
    </source>
</evidence>
<dbReference type="Gene3D" id="3.40.50.150">
    <property type="entry name" value="Vaccinia Virus protein VP39"/>
    <property type="match status" value="1"/>
</dbReference>
<sequence length="222" mass="24541">MADPVAHTIAYYDRHAAAFAGQTAELDLSPLYDRFLRRIRPGGRILDAGCGPGRDTIAFAQRGYEVIALDASEEMVALARKRVADRAAVYAMRFEGIFWRDEFDGIWACASLLHVPSSDFAEVASRLAEALRPGGTWYMSFKLGVGERRADGRLFVDHTEETLRCALRSAPVQIEEVWTSEDVRPGRAAERWLNAIAVRPSAVAASGENRENDRIQRAEGAG</sequence>
<evidence type="ECO:0000313" key="2">
    <source>
        <dbReference type="EMBL" id="ACL55944.1"/>
    </source>
</evidence>
<dbReference type="eggNOG" id="COG0500">
    <property type="taxonomic scope" value="Bacteria"/>
</dbReference>
<dbReference type="AlphaFoldDB" id="B8IGP4"/>
<gene>
    <name evidence="2" type="ordered locus">Mnod_0925</name>
</gene>
<evidence type="ECO:0000313" key="3">
    <source>
        <dbReference type="Proteomes" id="UP000008207"/>
    </source>
</evidence>
<dbReference type="KEGG" id="mno:Mnod_0925"/>
<dbReference type="Proteomes" id="UP000008207">
    <property type="component" value="Chromosome"/>
</dbReference>
<dbReference type="RefSeq" id="WP_015927645.1">
    <property type="nucleotide sequence ID" value="NC_011894.1"/>
</dbReference>
<dbReference type="InterPro" id="IPR041698">
    <property type="entry name" value="Methyltransf_25"/>
</dbReference>
<dbReference type="STRING" id="460265.Mnod_0925"/>
<dbReference type="Pfam" id="PF13649">
    <property type="entry name" value="Methyltransf_25"/>
    <property type="match status" value="1"/>
</dbReference>
<feature type="domain" description="Methyltransferase" evidence="1">
    <location>
        <begin position="45"/>
        <end position="135"/>
    </location>
</feature>
<dbReference type="SUPFAM" id="SSF53335">
    <property type="entry name" value="S-adenosyl-L-methionine-dependent methyltransferases"/>
    <property type="match status" value="1"/>
</dbReference>
<organism evidence="2 3">
    <name type="scientific">Methylobacterium nodulans (strain LMG 21967 / CNCM I-2342 / ORS 2060)</name>
    <dbReference type="NCBI Taxonomy" id="460265"/>
    <lineage>
        <taxon>Bacteria</taxon>
        <taxon>Pseudomonadati</taxon>
        <taxon>Pseudomonadota</taxon>
        <taxon>Alphaproteobacteria</taxon>
        <taxon>Hyphomicrobiales</taxon>
        <taxon>Methylobacteriaceae</taxon>
        <taxon>Methylobacterium</taxon>
    </lineage>
</organism>
<keyword evidence="2" id="KW-0489">Methyltransferase</keyword>
<proteinExistence type="predicted"/>
<dbReference type="HOGENOM" id="CLU_057823_2_1_5"/>
<dbReference type="GO" id="GO:0008168">
    <property type="term" value="F:methyltransferase activity"/>
    <property type="evidence" value="ECO:0007669"/>
    <property type="project" value="UniProtKB-KW"/>
</dbReference>
<dbReference type="PANTHER" id="PTHR43464:SF94">
    <property type="entry name" value="MALONYL-[ACYL-CARRIER PROTEIN] O-METHYLTRANSFERASE"/>
    <property type="match status" value="1"/>
</dbReference>
<dbReference type="InterPro" id="IPR029063">
    <property type="entry name" value="SAM-dependent_MTases_sf"/>
</dbReference>
<keyword evidence="3" id="KW-1185">Reference proteome</keyword>
<accession>B8IGP4</accession>
<dbReference type="PANTHER" id="PTHR43464">
    <property type="entry name" value="METHYLTRANSFERASE"/>
    <property type="match status" value="1"/>
</dbReference>
<name>B8IGP4_METNO</name>
<dbReference type="GO" id="GO:0032259">
    <property type="term" value="P:methylation"/>
    <property type="evidence" value="ECO:0007669"/>
    <property type="project" value="UniProtKB-KW"/>
</dbReference>
<reference evidence="2 3" key="1">
    <citation type="submission" date="2009-01" db="EMBL/GenBank/DDBJ databases">
        <title>Complete sequence of chromosome of Methylobacterium nodulans ORS 2060.</title>
        <authorList>
            <consortium name="US DOE Joint Genome Institute"/>
            <person name="Lucas S."/>
            <person name="Copeland A."/>
            <person name="Lapidus A."/>
            <person name="Glavina del Rio T."/>
            <person name="Dalin E."/>
            <person name="Tice H."/>
            <person name="Bruce D."/>
            <person name="Goodwin L."/>
            <person name="Pitluck S."/>
            <person name="Sims D."/>
            <person name="Brettin T."/>
            <person name="Detter J.C."/>
            <person name="Han C."/>
            <person name="Larimer F."/>
            <person name="Land M."/>
            <person name="Hauser L."/>
            <person name="Kyrpides N."/>
            <person name="Ivanova N."/>
            <person name="Marx C.J."/>
            <person name="Richardson P."/>
        </authorList>
    </citation>
    <scope>NUCLEOTIDE SEQUENCE [LARGE SCALE GENOMIC DNA]</scope>
    <source>
        <strain evidence="3">LMG 21967 / CNCM I-2342 / ORS 2060</strain>
    </source>
</reference>
<dbReference type="EMBL" id="CP001349">
    <property type="protein sequence ID" value="ACL55944.1"/>
    <property type="molecule type" value="Genomic_DNA"/>
</dbReference>
<protein>
    <submittedName>
        <fullName evidence="2">Methyltransferase type 11</fullName>
    </submittedName>
</protein>
<keyword evidence="2" id="KW-0808">Transferase</keyword>